<evidence type="ECO:0008006" key="4">
    <source>
        <dbReference type="Google" id="ProtNLM"/>
    </source>
</evidence>
<dbReference type="EMBL" id="MN857473">
    <property type="protein sequence ID" value="QOC54160.1"/>
    <property type="molecule type" value="Genomic_DNA"/>
</dbReference>
<evidence type="ECO:0000256" key="1">
    <source>
        <dbReference type="SAM" id="Phobius"/>
    </source>
</evidence>
<organism evidence="2 3">
    <name type="scientific">Caulobacter phage S2B</name>
    <dbReference type="NCBI Taxonomy" id="2759120"/>
    <lineage>
        <taxon>Viruses</taxon>
        <taxon>Duplodnaviria</taxon>
        <taxon>Heunggongvirae</taxon>
        <taxon>Uroviricota</taxon>
        <taxon>Caudoviricetes</taxon>
        <taxon>Autographivirales</taxon>
        <taxon>Autographivirales incertae sedis</taxon>
        <taxon>Sumtervirus</taxon>
        <taxon>Sumtervirus S2B</taxon>
    </lineage>
</organism>
<gene>
    <name evidence="2" type="primary">S2B_gp046c</name>
</gene>
<keyword evidence="3" id="KW-1185">Reference proteome</keyword>
<protein>
    <recommendedName>
        <fullName evidence="4">Transmembrane Fragile-X-F protein</fullName>
    </recommendedName>
</protein>
<evidence type="ECO:0000313" key="3">
    <source>
        <dbReference type="Proteomes" id="UP000827856"/>
    </source>
</evidence>
<sequence>MKIGLITLLTVLFVALKLTHVIAWSWLWVLAPLWIGIPLVVLFFVALAVLAALAR</sequence>
<keyword evidence="1" id="KW-0812">Transmembrane</keyword>
<feature type="transmembrane region" description="Helical" evidence="1">
    <location>
        <begin position="33"/>
        <end position="54"/>
    </location>
</feature>
<proteinExistence type="predicted"/>
<dbReference type="Proteomes" id="UP000827856">
    <property type="component" value="Segment"/>
</dbReference>
<keyword evidence="1" id="KW-0472">Membrane</keyword>
<name>A0AAE7SXJ0_9CAUD</name>
<reference evidence="2" key="1">
    <citation type="submission" date="2019-12" db="EMBL/GenBank/DDBJ databases">
        <title>S2B, a lysogenic bacteriophage that infects Caulobacter crescentus.</title>
        <authorList>
            <person name="Ely B."/>
            <person name="Berrios L."/>
            <person name="Thomas Q."/>
        </authorList>
    </citation>
    <scope>NUCLEOTIDE SEQUENCE</scope>
</reference>
<evidence type="ECO:0000313" key="2">
    <source>
        <dbReference type="EMBL" id="QOC54160.1"/>
    </source>
</evidence>
<accession>A0AAE7SXJ0</accession>
<keyword evidence="1" id="KW-1133">Transmembrane helix</keyword>